<dbReference type="InterPro" id="IPR006015">
    <property type="entry name" value="Universal_stress_UspA"/>
</dbReference>
<evidence type="ECO:0000256" key="1">
    <source>
        <dbReference type="ARBA" id="ARBA00008791"/>
    </source>
</evidence>
<sequence>MKNILVPIGTSPEAHETLQYAVDFATEFSSKVFVMEVFNVKGTGAGTLANLQEKVAESSREHLKKVIDKVDAKGVEIKIATYNGDLIDGLVSIDEELGIDLIIISPRSNDIKEELYLGNTSGRVVKRTDIPTLIVPKGTVFKPFKSILTAFKSGILKRKRILDPLVGIQKKFGSKVNLLMVKTPGYTDDDLKINTALMDISSQLTLTENSTTYMGVLEHFRSQHPDLLCVFRRKRGFFKNLWEKNTIPKSEFYAPVPVLVLSVKKD</sequence>
<accession>A0ABV2SRN9</accession>
<dbReference type="Proteomes" id="UP001549799">
    <property type="component" value="Unassembled WGS sequence"/>
</dbReference>
<gene>
    <name evidence="3" type="ORF">ABXZ36_02020</name>
</gene>
<name>A0ABV2SRN9_9FLAO</name>
<dbReference type="PANTHER" id="PTHR46268:SF6">
    <property type="entry name" value="UNIVERSAL STRESS PROTEIN UP12"/>
    <property type="match status" value="1"/>
</dbReference>
<dbReference type="PRINTS" id="PR01438">
    <property type="entry name" value="UNVRSLSTRESS"/>
</dbReference>
<protein>
    <submittedName>
        <fullName evidence="3">Universal stress protein</fullName>
    </submittedName>
</protein>
<dbReference type="RefSeq" id="WP_354613791.1">
    <property type="nucleotide sequence ID" value="NZ_JBEXAE010000001.1"/>
</dbReference>
<evidence type="ECO:0000259" key="2">
    <source>
        <dbReference type="Pfam" id="PF00582"/>
    </source>
</evidence>
<dbReference type="CDD" id="cd00293">
    <property type="entry name" value="USP-like"/>
    <property type="match status" value="1"/>
</dbReference>
<dbReference type="SUPFAM" id="SSF52402">
    <property type="entry name" value="Adenine nucleotide alpha hydrolases-like"/>
    <property type="match status" value="1"/>
</dbReference>
<proteinExistence type="inferred from homology"/>
<organism evidence="3 4">
    <name type="scientific">Sediminicola arcticus</name>
    <dbReference type="NCBI Taxonomy" id="1574308"/>
    <lineage>
        <taxon>Bacteria</taxon>
        <taxon>Pseudomonadati</taxon>
        <taxon>Bacteroidota</taxon>
        <taxon>Flavobacteriia</taxon>
        <taxon>Flavobacteriales</taxon>
        <taxon>Flavobacteriaceae</taxon>
        <taxon>Sediminicola</taxon>
    </lineage>
</organism>
<comment type="caution">
    <text evidence="3">The sequence shown here is derived from an EMBL/GenBank/DDBJ whole genome shotgun (WGS) entry which is preliminary data.</text>
</comment>
<dbReference type="Pfam" id="PF00582">
    <property type="entry name" value="Usp"/>
    <property type="match status" value="1"/>
</dbReference>
<dbReference type="Gene3D" id="3.40.50.12370">
    <property type="match status" value="1"/>
</dbReference>
<keyword evidence="4" id="KW-1185">Reference proteome</keyword>
<evidence type="ECO:0000313" key="4">
    <source>
        <dbReference type="Proteomes" id="UP001549799"/>
    </source>
</evidence>
<dbReference type="EMBL" id="JBEXAE010000001">
    <property type="protein sequence ID" value="MET6989420.1"/>
    <property type="molecule type" value="Genomic_DNA"/>
</dbReference>
<reference evidence="3 4" key="1">
    <citation type="submission" date="2024-07" db="EMBL/GenBank/DDBJ databases">
        <title>The genome sequence of type strain Sediminicola arcticus GDMCC 1.2805.</title>
        <authorList>
            <person name="Liu Y."/>
        </authorList>
    </citation>
    <scope>NUCLEOTIDE SEQUENCE [LARGE SCALE GENOMIC DNA]</scope>
    <source>
        <strain evidence="3 4">GDMCC 1.2805</strain>
    </source>
</reference>
<evidence type="ECO:0000313" key="3">
    <source>
        <dbReference type="EMBL" id="MET6989420.1"/>
    </source>
</evidence>
<comment type="similarity">
    <text evidence="1">Belongs to the universal stress protein A family.</text>
</comment>
<feature type="domain" description="UspA" evidence="2">
    <location>
        <begin position="1"/>
        <end position="136"/>
    </location>
</feature>
<dbReference type="PANTHER" id="PTHR46268">
    <property type="entry name" value="STRESS RESPONSE PROTEIN NHAX"/>
    <property type="match status" value="1"/>
</dbReference>
<dbReference type="InterPro" id="IPR006016">
    <property type="entry name" value="UspA"/>
</dbReference>